<feature type="compositionally biased region" description="Low complexity" evidence="1">
    <location>
        <begin position="865"/>
        <end position="925"/>
    </location>
</feature>
<feature type="compositionally biased region" description="Basic and acidic residues" evidence="1">
    <location>
        <begin position="89"/>
        <end position="99"/>
    </location>
</feature>
<keyword evidence="3" id="KW-1185">Reference proteome</keyword>
<feature type="compositionally biased region" description="Polar residues" evidence="1">
    <location>
        <begin position="850"/>
        <end position="864"/>
    </location>
</feature>
<dbReference type="Proteomes" id="UP001174691">
    <property type="component" value="Unassembled WGS sequence"/>
</dbReference>
<feature type="region of interest" description="Disordered" evidence="1">
    <location>
        <begin position="616"/>
        <end position="639"/>
    </location>
</feature>
<protein>
    <recommendedName>
        <fullName evidence="4">BTB domain-containing protein</fullName>
    </recommendedName>
</protein>
<organism evidence="2 3">
    <name type="scientific">Coniochaeta hoffmannii</name>
    <dbReference type="NCBI Taxonomy" id="91930"/>
    <lineage>
        <taxon>Eukaryota</taxon>
        <taxon>Fungi</taxon>
        <taxon>Dikarya</taxon>
        <taxon>Ascomycota</taxon>
        <taxon>Pezizomycotina</taxon>
        <taxon>Sordariomycetes</taxon>
        <taxon>Sordariomycetidae</taxon>
        <taxon>Coniochaetales</taxon>
        <taxon>Coniochaetaceae</taxon>
        <taxon>Coniochaeta</taxon>
    </lineage>
</organism>
<dbReference type="PANTHER" id="PTHR24216">
    <property type="entry name" value="PAXILLIN-RELATED"/>
    <property type="match status" value="1"/>
</dbReference>
<feature type="region of interest" description="Disordered" evidence="1">
    <location>
        <begin position="1"/>
        <end position="24"/>
    </location>
</feature>
<evidence type="ECO:0000313" key="2">
    <source>
        <dbReference type="EMBL" id="KAJ9133500.1"/>
    </source>
</evidence>
<dbReference type="EMBL" id="JANBVN010000200">
    <property type="protein sequence ID" value="KAJ9133500.1"/>
    <property type="molecule type" value="Genomic_DNA"/>
</dbReference>
<evidence type="ECO:0000256" key="1">
    <source>
        <dbReference type="SAM" id="MobiDB-lite"/>
    </source>
</evidence>
<accession>A0AA38R4S0</accession>
<comment type="caution">
    <text evidence="2">The sequence shown here is derived from an EMBL/GenBank/DDBJ whole genome shotgun (WGS) entry which is preliminary data.</text>
</comment>
<feature type="compositionally biased region" description="Low complexity" evidence="1">
    <location>
        <begin position="536"/>
        <end position="546"/>
    </location>
</feature>
<feature type="region of interest" description="Disordered" evidence="1">
    <location>
        <begin position="488"/>
        <end position="557"/>
    </location>
</feature>
<feature type="region of interest" description="Disordered" evidence="1">
    <location>
        <begin position="811"/>
        <end position="927"/>
    </location>
</feature>
<sequence length="1005" mass="108555">MVPMPGRHRDNTSTPTARGDDDADSAQLQELVASLRARLAAAGRIRADRDAAREEELEAAYALFARISGKCRDLCRDLLAADGCGKVEGDGRGRGRGSSEVEEASETIGRMGSEGQGYVRTGMTAGVGMVEVDGAERSGSAALRKTVDTAQAATVRDWRSCLEELAAAYKLCLANTYKRHEQFATPEILDALFADRKSRARVVSGRRTNSGVYKRMKGQSGVWSKWEAQIRNHEEIVHELEEVTCLLQGLDSGISPNRVVNEITIAPRGDTVLEFANRDVGCLPVLQFRVSSHMLAETSPIFANMFCSHGDQGPEMGAPSAETKHDVLPPPPAPFICRDGSRTLLYRMPQLEDDKESALTILLHAAHMHNDRVPREVSFEQFVALAEVSLRYKCTSPLELFVEHRWLPQWVHKATDAMPDGLVVISYAFGLRRLFTRVTKTAILNLVDERELATKGWPKGIKERIWAVRCAKMAQVHQTCARALEEYLRPPSSPSPSKTGCVSPDATEGRASIAQTPTPVGSPPRPPSSYTIFSQPTTSTLNLTPPSVFPTPPRCPRGSHSCDATNLGWLLLLYNSLHLLPSSPFLTPSSPVSVPSTPLPSSPPRSLAQLVESLRAIPSPPPTPHQYADHRSSSSHPQVCDPVPAFRAAVNDVYNSVAGLTLYEIDGARHGWALSARHAGEPQAVHRVGGGGGEGDRRRPAAGGNVVDELAVAMGGLVLDGEAGVVTAVMGRLGLEEEVGEGGRRRGRVPAEEAFRNEGICLRILGGMDSFDDLHNAAVVNRNMHAVYKENEVELMRHVVAADRRRTVMLLAGEDGKDSEAVDERRSKPSLSPDVEGYLRRLAHKGAEPTSRSHSLPGNDDSSIPASTASDSGTGTGAAPSTTSGSGADTPVRTASPAPSSSGASRRSVLSRRSTARSLRSTTSGVNPYFKMTEEEARRILWGEPSPPLSPLLSAPEVRAFRAVSHVIEDTKFGLTGGLVVEDKMLVTEGNKQLREDMDRRIGLA</sequence>
<proteinExistence type="predicted"/>
<evidence type="ECO:0008006" key="4">
    <source>
        <dbReference type="Google" id="ProtNLM"/>
    </source>
</evidence>
<gene>
    <name evidence="2" type="ORF">NKR19_g9028</name>
</gene>
<dbReference type="PANTHER" id="PTHR24216:SF65">
    <property type="entry name" value="PAXILLIN-LIKE PROTEIN 1"/>
    <property type="match status" value="1"/>
</dbReference>
<reference evidence="2" key="1">
    <citation type="submission" date="2022-07" db="EMBL/GenBank/DDBJ databases">
        <title>Fungi with potential for degradation of polypropylene.</title>
        <authorList>
            <person name="Gostincar C."/>
        </authorList>
    </citation>
    <scope>NUCLEOTIDE SEQUENCE</scope>
    <source>
        <strain evidence="2">EXF-13287</strain>
    </source>
</reference>
<feature type="compositionally biased region" description="Basic and acidic residues" evidence="1">
    <location>
        <begin position="814"/>
        <end position="827"/>
    </location>
</feature>
<name>A0AA38R4S0_9PEZI</name>
<dbReference type="AlphaFoldDB" id="A0AA38R4S0"/>
<feature type="region of interest" description="Disordered" evidence="1">
    <location>
        <begin position="89"/>
        <end position="116"/>
    </location>
</feature>
<evidence type="ECO:0000313" key="3">
    <source>
        <dbReference type="Proteomes" id="UP001174691"/>
    </source>
</evidence>